<keyword evidence="1" id="KW-0812">Transmembrane</keyword>
<keyword evidence="1" id="KW-0472">Membrane</keyword>
<sequence length="179" mass="19745">MPVLQGTNPKRTHRTDPVGGFASTVKLATFNMAVWAVGLAEKGSNHAVLHLLVSLPLILQLISDRPRAAVNAGREAQDVMQLHRAEQRTFMIMAAILVTFGLAVTIVSMHRLTLLQAQGLSLSDALAIGLWFGPAQDVPRRVEMAGWRRHHPVLASCLRQRSGWRRKVRRGRAKAPTEP</sequence>
<reference evidence="2 3" key="1">
    <citation type="submission" date="2021-01" db="EMBL/GenBank/DDBJ databases">
        <title>011410 draft genome.</title>
        <authorList>
            <person name="Lang L."/>
        </authorList>
    </citation>
    <scope>NUCLEOTIDE SEQUENCE [LARGE SCALE GENOMIC DNA]</scope>
    <source>
        <strain evidence="2 3">KCTC 42845</strain>
    </source>
</reference>
<feature type="transmembrane region" description="Helical" evidence="1">
    <location>
        <begin position="90"/>
        <end position="109"/>
    </location>
</feature>
<dbReference type="EMBL" id="JAESHT010000017">
    <property type="protein sequence ID" value="MBL3675061.1"/>
    <property type="molecule type" value="Genomic_DNA"/>
</dbReference>
<name>A0ABS1S8J9_9RHOB</name>
<dbReference type="Proteomes" id="UP000644749">
    <property type="component" value="Unassembled WGS sequence"/>
</dbReference>
<protein>
    <submittedName>
        <fullName evidence="2">Uncharacterized protein</fullName>
    </submittedName>
</protein>
<gene>
    <name evidence="2" type="ORF">JL111_16400</name>
</gene>
<organism evidence="2 3">
    <name type="scientific">Paracoccus aerius</name>
    <dbReference type="NCBI Taxonomy" id="1915382"/>
    <lineage>
        <taxon>Bacteria</taxon>
        <taxon>Pseudomonadati</taxon>
        <taxon>Pseudomonadota</taxon>
        <taxon>Alphaproteobacteria</taxon>
        <taxon>Rhodobacterales</taxon>
        <taxon>Paracoccaceae</taxon>
        <taxon>Paracoccus</taxon>
    </lineage>
</organism>
<evidence type="ECO:0000256" key="1">
    <source>
        <dbReference type="SAM" id="Phobius"/>
    </source>
</evidence>
<keyword evidence="3" id="KW-1185">Reference proteome</keyword>
<keyword evidence="1" id="KW-1133">Transmembrane helix</keyword>
<evidence type="ECO:0000313" key="2">
    <source>
        <dbReference type="EMBL" id="MBL3675061.1"/>
    </source>
</evidence>
<proteinExistence type="predicted"/>
<comment type="caution">
    <text evidence="2">The sequence shown here is derived from an EMBL/GenBank/DDBJ whole genome shotgun (WGS) entry which is preliminary data.</text>
</comment>
<evidence type="ECO:0000313" key="3">
    <source>
        <dbReference type="Proteomes" id="UP000644749"/>
    </source>
</evidence>
<dbReference type="RefSeq" id="WP_202380219.1">
    <property type="nucleotide sequence ID" value="NZ_JAESHT010000017.1"/>
</dbReference>
<accession>A0ABS1S8J9</accession>